<gene>
    <name evidence="2" type="ORF">N656DRAFT_777968</name>
</gene>
<comment type="caution">
    <text evidence="2">The sequence shown here is derived from an EMBL/GenBank/DDBJ whole genome shotgun (WGS) entry which is preliminary data.</text>
</comment>
<dbReference type="EMBL" id="MU853338">
    <property type="protein sequence ID" value="KAK4113917.1"/>
    <property type="molecule type" value="Genomic_DNA"/>
</dbReference>
<dbReference type="AlphaFoldDB" id="A0AAN6YU65"/>
<accession>A0AAN6YU65</accession>
<dbReference type="GeneID" id="89939041"/>
<keyword evidence="1" id="KW-1133">Transmembrane helix</keyword>
<feature type="transmembrane region" description="Helical" evidence="1">
    <location>
        <begin position="28"/>
        <end position="43"/>
    </location>
</feature>
<keyword evidence="1" id="KW-0472">Membrane</keyword>
<keyword evidence="1" id="KW-0812">Transmembrane</keyword>
<proteinExistence type="predicted"/>
<reference evidence="2" key="2">
    <citation type="submission" date="2023-05" db="EMBL/GenBank/DDBJ databases">
        <authorList>
            <consortium name="Lawrence Berkeley National Laboratory"/>
            <person name="Steindorff A."/>
            <person name="Hensen N."/>
            <person name="Bonometti L."/>
            <person name="Westerberg I."/>
            <person name="Brannstrom I.O."/>
            <person name="Guillou S."/>
            <person name="Cros-Aarteil S."/>
            <person name="Calhoun S."/>
            <person name="Haridas S."/>
            <person name="Kuo A."/>
            <person name="Mondo S."/>
            <person name="Pangilinan J."/>
            <person name="Riley R."/>
            <person name="Labutti K."/>
            <person name="Andreopoulos B."/>
            <person name="Lipzen A."/>
            <person name="Chen C."/>
            <person name="Yanf M."/>
            <person name="Daum C."/>
            <person name="Ng V."/>
            <person name="Clum A."/>
            <person name="Ohm R."/>
            <person name="Martin F."/>
            <person name="Silar P."/>
            <person name="Natvig D."/>
            <person name="Lalanne C."/>
            <person name="Gautier V."/>
            <person name="Ament-Velasquez S.L."/>
            <person name="Kruys A."/>
            <person name="Hutchinson M.I."/>
            <person name="Powell A.J."/>
            <person name="Barry K."/>
            <person name="Miller A.N."/>
            <person name="Grigoriev I.V."/>
            <person name="Debuchy R."/>
            <person name="Gladieux P."/>
            <person name="Thoren M.H."/>
            <person name="Johannesson H."/>
        </authorList>
    </citation>
    <scope>NUCLEOTIDE SEQUENCE</scope>
    <source>
        <strain evidence="2">CBS 508.74</strain>
    </source>
</reference>
<reference evidence="2" key="1">
    <citation type="journal article" date="2023" name="Mol. Phylogenet. Evol.">
        <title>Genome-scale phylogeny and comparative genomics of the fungal order Sordariales.</title>
        <authorList>
            <person name="Hensen N."/>
            <person name="Bonometti L."/>
            <person name="Westerberg I."/>
            <person name="Brannstrom I.O."/>
            <person name="Guillou S."/>
            <person name="Cros-Aarteil S."/>
            <person name="Calhoun S."/>
            <person name="Haridas S."/>
            <person name="Kuo A."/>
            <person name="Mondo S."/>
            <person name="Pangilinan J."/>
            <person name="Riley R."/>
            <person name="LaButti K."/>
            <person name="Andreopoulos B."/>
            <person name="Lipzen A."/>
            <person name="Chen C."/>
            <person name="Yan M."/>
            <person name="Daum C."/>
            <person name="Ng V."/>
            <person name="Clum A."/>
            <person name="Steindorff A."/>
            <person name="Ohm R.A."/>
            <person name="Martin F."/>
            <person name="Silar P."/>
            <person name="Natvig D.O."/>
            <person name="Lalanne C."/>
            <person name="Gautier V."/>
            <person name="Ament-Velasquez S.L."/>
            <person name="Kruys A."/>
            <person name="Hutchinson M.I."/>
            <person name="Powell A.J."/>
            <person name="Barry K."/>
            <person name="Miller A.N."/>
            <person name="Grigoriev I.V."/>
            <person name="Debuchy R."/>
            <person name="Gladieux P."/>
            <person name="Hiltunen Thoren M."/>
            <person name="Johannesson H."/>
        </authorList>
    </citation>
    <scope>NUCLEOTIDE SEQUENCE</scope>
    <source>
        <strain evidence="2">CBS 508.74</strain>
    </source>
</reference>
<dbReference type="Proteomes" id="UP001302812">
    <property type="component" value="Unassembled WGS sequence"/>
</dbReference>
<evidence type="ECO:0000313" key="3">
    <source>
        <dbReference type="Proteomes" id="UP001302812"/>
    </source>
</evidence>
<evidence type="ECO:0000313" key="2">
    <source>
        <dbReference type="EMBL" id="KAK4113917.1"/>
    </source>
</evidence>
<name>A0AAN6YU65_9PEZI</name>
<organism evidence="2 3">
    <name type="scientific">Canariomyces notabilis</name>
    <dbReference type="NCBI Taxonomy" id="2074819"/>
    <lineage>
        <taxon>Eukaryota</taxon>
        <taxon>Fungi</taxon>
        <taxon>Dikarya</taxon>
        <taxon>Ascomycota</taxon>
        <taxon>Pezizomycotina</taxon>
        <taxon>Sordariomycetes</taxon>
        <taxon>Sordariomycetidae</taxon>
        <taxon>Sordariales</taxon>
        <taxon>Chaetomiaceae</taxon>
        <taxon>Canariomyces</taxon>
    </lineage>
</organism>
<evidence type="ECO:0000256" key="1">
    <source>
        <dbReference type="SAM" id="Phobius"/>
    </source>
</evidence>
<keyword evidence="3" id="KW-1185">Reference proteome</keyword>
<sequence length="55" mass="5964">MAHPTIGCGTQAGSPDQAMIAGYHMPRILHWIALAATIVIRLIQGSQKQYVYKVG</sequence>
<protein>
    <submittedName>
        <fullName evidence="2">Uncharacterized protein</fullName>
    </submittedName>
</protein>
<dbReference type="RefSeq" id="XP_064671487.1">
    <property type="nucleotide sequence ID" value="XM_064814916.1"/>
</dbReference>